<feature type="region of interest" description="Disordered" evidence="1">
    <location>
        <begin position="1"/>
        <end position="39"/>
    </location>
</feature>
<gene>
    <name evidence="3" type="ORF">KKR91_02780</name>
</gene>
<dbReference type="KEGG" id="ajg:KKR91_02780"/>
<keyword evidence="4" id="KW-1185">Reference proteome</keyword>
<dbReference type="PANTHER" id="PTHR39339:SF1">
    <property type="entry name" value="CHAD DOMAIN-CONTAINING PROTEIN"/>
    <property type="match status" value="1"/>
</dbReference>
<dbReference type="Gene3D" id="1.40.20.10">
    <property type="entry name" value="CHAD domain"/>
    <property type="match status" value="1"/>
</dbReference>
<dbReference type="SMART" id="SM00880">
    <property type="entry name" value="CHAD"/>
    <property type="match status" value="1"/>
</dbReference>
<name>A0A975M6Z6_9MICC</name>
<evidence type="ECO:0000313" key="4">
    <source>
        <dbReference type="Proteomes" id="UP000676885"/>
    </source>
</evidence>
<evidence type="ECO:0000256" key="1">
    <source>
        <dbReference type="SAM" id="MobiDB-lite"/>
    </source>
</evidence>
<protein>
    <submittedName>
        <fullName evidence="3">CHAD domain-containing protein</fullName>
    </submittedName>
</protein>
<proteinExistence type="predicted"/>
<evidence type="ECO:0000313" key="3">
    <source>
        <dbReference type="EMBL" id="QWC10586.1"/>
    </source>
</evidence>
<dbReference type="PANTHER" id="PTHR39339">
    <property type="entry name" value="SLR1444 PROTEIN"/>
    <property type="match status" value="1"/>
</dbReference>
<feature type="domain" description="CHAD" evidence="2">
    <location>
        <begin position="60"/>
        <end position="345"/>
    </location>
</feature>
<dbReference type="Pfam" id="PF05235">
    <property type="entry name" value="CHAD"/>
    <property type="match status" value="1"/>
</dbReference>
<dbReference type="InterPro" id="IPR007899">
    <property type="entry name" value="CHAD_dom"/>
</dbReference>
<accession>A0A975M6Z6</accession>
<organism evidence="3 4">
    <name type="scientific">Arthrobacter jiangjiafuii</name>
    <dbReference type="NCBI Taxonomy" id="2817475"/>
    <lineage>
        <taxon>Bacteria</taxon>
        <taxon>Bacillati</taxon>
        <taxon>Actinomycetota</taxon>
        <taxon>Actinomycetes</taxon>
        <taxon>Micrococcales</taxon>
        <taxon>Micrococcaceae</taxon>
        <taxon>Arthrobacter</taxon>
    </lineage>
</organism>
<dbReference type="AlphaFoldDB" id="A0A975M6Z6"/>
<evidence type="ECO:0000259" key="2">
    <source>
        <dbReference type="PROSITE" id="PS51708"/>
    </source>
</evidence>
<dbReference type="RefSeq" id="WP_210231731.1">
    <property type="nucleotide sequence ID" value="NZ_CP076022.1"/>
</dbReference>
<dbReference type="Proteomes" id="UP000676885">
    <property type="component" value="Chromosome"/>
</dbReference>
<reference evidence="3 4" key="1">
    <citation type="submission" date="2021-05" db="EMBL/GenBank/DDBJ databases">
        <title>Novel species in genus Arthrobacter.</title>
        <authorList>
            <person name="Zhang G."/>
        </authorList>
    </citation>
    <scope>NUCLEOTIDE SEQUENCE [LARGE SCALE GENOMIC DNA]</scope>
    <source>
        <strain evidence="4">zg-ZUI227</strain>
    </source>
</reference>
<dbReference type="InterPro" id="IPR038186">
    <property type="entry name" value="CHAD_dom_sf"/>
</dbReference>
<dbReference type="PROSITE" id="PS51708">
    <property type="entry name" value="CHAD"/>
    <property type="match status" value="1"/>
</dbReference>
<dbReference type="EMBL" id="CP076022">
    <property type="protein sequence ID" value="QWC10586.1"/>
    <property type="molecule type" value="Genomic_DNA"/>
</dbReference>
<sequence>MHSIQKPEIQKPETQIQENPGPSERSRNQDAPELPAGPERLASQAAVRVAAIKAPAPEPDGPTGLLLRSYLRGQFVAMLHEDPRVRANEADAVHKMRVSTRRMRSALASYRAVLAEEPARELRGELKWLASILGEARDAQVMRARLSALLAEQPAGLVLGPVQQRIDEELLGDYRAAHAVIREVLDDGRYERLLQSLERVVTGPAFTAEARMPAAESAGEMLRRDRKRLHRRVRQAREASSEDQRAEALHEARKEAKRLRYAAEVAQPVRPEGAGELIAGAEHVQKILGEHQDSVVSLAYLRRLGASATDAGQNGFTYGRLHALEEQHGKVARKRFRKAWAGFPRVV</sequence>